<reference evidence="2 3" key="1">
    <citation type="journal article" date="2018" name="Evol. Lett.">
        <title>Horizontal gene cluster transfer increased hallucinogenic mushroom diversity.</title>
        <authorList>
            <person name="Reynolds H.T."/>
            <person name="Vijayakumar V."/>
            <person name="Gluck-Thaler E."/>
            <person name="Korotkin H.B."/>
            <person name="Matheny P.B."/>
            <person name="Slot J.C."/>
        </authorList>
    </citation>
    <scope>NUCLEOTIDE SEQUENCE [LARGE SCALE GENOMIC DNA]</scope>
    <source>
        <strain evidence="2 3">2629</strain>
    </source>
</reference>
<sequence length="319" mass="34527">MLGRLYLAVLLFLCWGNIRIIASPAPTLTQQCSPGNDACSKSRSVPLPMRKSRGARRFATPNIERNVLDRFITNAQRMANGLAPLPPSWKTFKGSKGVFRRQNGPSPAIQALPQATPTPTFQSYTGHVGLRDPNGGSVGYMNHTATRSGLIGVNETIAGALRVQFRVRWGYTIASYSPIVMENWDSGYKDSFPLLGLINANATQDSGKDSHTHDPMGFFLGGIEVPQDPTITTPQYLNNSFTQATGQESEAEPNVWSIDIASGNITATWTDSSGHSIPVEMAVVNGVLVATNNLTYLSTVMGDNAQITSVTLHFDPLTE</sequence>
<keyword evidence="1" id="KW-0732">Signal</keyword>
<dbReference type="EMBL" id="NHTK01006111">
    <property type="protein sequence ID" value="PPQ63761.1"/>
    <property type="molecule type" value="Genomic_DNA"/>
</dbReference>
<comment type="caution">
    <text evidence="2">The sequence shown here is derived from an EMBL/GenBank/DDBJ whole genome shotgun (WGS) entry which is preliminary data.</text>
</comment>
<dbReference type="InParanoid" id="A0A409VA88"/>
<name>A0A409VA88_9AGAR</name>
<feature type="signal peptide" evidence="1">
    <location>
        <begin position="1"/>
        <end position="22"/>
    </location>
</feature>
<dbReference type="AlphaFoldDB" id="A0A409VA88"/>
<gene>
    <name evidence="2" type="ORF">CVT24_004270</name>
</gene>
<evidence type="ECO:0000313" key="2">
    <source>
        <dbReference type="EMBL" id="PPQ63761.1"/>
    </source>
</evidence>
<accession>A0A409VA88</accession>
<proteinExistence type="predicted"/>
<feature type="chain" id="PRO_5019386428" description="GH16 domain-containing protein" evidence="1">
    <location>
        <begin position="23"/>
        <end position="319"/>
    </location>
</feature>
<organism evidence="2 3">
    <name type="scientific">Panaeolus cyanescens</name>
    <dbReference type="NCBI Taxonomy" id="181874"/>
    <lineage>
        <taxon>Eukaryota</taxon>
        <taxon>Fungi</taxon>
        <taxon>Dikarya</taxon>
        <taxon>Basidiomycota</taxon>
        <taxon>Agaricomycotina</taxon>
        <taxon>Agaricomycetes</taxon>
        <taxon>Agaricomycetidae</taxon>
        <taxon>Agaricales</taxon>
        <taxon>Agaricineae</taxon>
        <taxon>Galeropsidaceae</taxon>
        <taxon>Panaeolus</taxon>
    </lineage>
</organism>
<evidence type="ECO:0000313" key="3">
    <source>
        <dbReference type="Proteomes" id="UP000284842"/>
    </source>
</evidence>
<evidence type="ECO:0000256" key="1">
    <source>
        <dbReference type="SAM" id="SignalP"/>
    </source>
</evidence>
<keyword evidence="3" id="KW-1185">Reference proteome</keyword>
<protein>
    <recommendedName>
        <fullName evidence="4">GH16 domain-containing protein</fullName>
    </recommendedName>
</protein>
<dbReference type="OrthoDB" id="4584900at2759"/>
<evidence type="ECO:0008006" key="4">
    <source>
        <dbReference type="Google" id="ProtNLM"/>
    </source>
</evidence>
<dbReference type="Proteomes" id="UP000284842">
    <property type="component" value="Unassembled WGS sequence"/>
</dbReference>